<accession>A0AA39I0Y9</accession>
<dbReference type="AlphaFoldDB" id="A0AA39I0Y9"/>
<evidence type="ECO:0000256" key="1">
    <source>
        <dbReference type="SAM" id="SignalP"/>
    </source>
</evidence>
<organism evidence="2 3">
    <name type="scientific">Steinernema hermaphroditum</name>
    <dbReference type="NCBI Taxonomy" id="289476"/>
    <lineage>
        <taxon>Eukaryota</taxon>
        <taxon>Metazoa</taxon>
        <taxon>Ecdysozoa</taxon>
        <taxon>Nematoda</taxon>
        <taxon>Chromadorea</taxon>
        <taxon>Rhabditida</taxon>
        <taxon>Tylenchina</taxon>
        <taxon>Panagrolaimomorpha</taxon>
        <taxon>Strongyloidoidea</taxon>
        <taxon>Steinernematidae</taxon>
        <taxon>Steinernema</taxon>
    </lineage>
</organism>
<proteinExistence type="predicted"/>
<reference evidence="2" key="1">
    <citation type="submission" date="2023-06" db="EMBL/GenBank/DDBJ databases">
        <title>Genomic analysis of the entomopathogenic nematode Steinernema hermaphroditum.</title>
        <authorList>
            <person name="Schwarz E.M."/>
            <person name="Heppert J.K."/>
            <person name="Baniya A."/>
            <person name="Schwartz H.T."/>
            <person name="Tan C.-H."/>
            <person name="Antoshechkin I."/>
            <person name="Sternberg P.W."/>
            <person name="Goodrich-Blair H."/>
            <person name="Dillman A.R."/>
        </authorList>
    </citation>
    <scope>NUCLEOTIDE SEQUENCE</scope>
    <source>
        <strain evidence="2">PS9179</strain>
        <tissue evidence="2">Whole animal</tissue>
    </source>
</reference>
<gene>
    <name evidence="2" type="ORF">QR680_011783</name>
</gene>
<evidence type="ECO:0000313" key="3">
    <source>
        <dbReference type="Proteomes" id="UP001175271"/>
    </source>
</evidence>
<name>A0AA39I0Y9_9BILA</name>
<protein>
    <submittedName>
        <fullName evidence="2">Uncharacterized protein</fullName>
    </submittedName>
</protein>
<sequence length="167" mass="18951">MICAWILFFLLALLDGTYSMNLYVRPIPNNLVIDGIAAKEVLQVKGPQDCAERWQENPPKAITFDSVSKNCTGYFSVIRGTKKGPSTSESFLLTESNVHTCPSNVMEDLQKEIVKGSECQDGWTHTETEEFAACYRVTERGDSVCAMYLELFFVNSSQHFRFLEERE</sequence>
<comment type="caution">
    <text evidence="2">The sequence shown here is derived from an EMBL/GenBank/DDBJ whole genome shotgun (WGS) entry which is preliminary data.</text>
</comment>
<keyword evidence="1" id="KW-0732">Signal</keyword>
<evidence type="ECO:0000313" key="2">
    <source>
        <dbReference type="EMBL" id="KAK0415125.1"/>
    </source>
</evidence>
<feature type="signal peptide" evidence="1">
    <location>
        <begin position="1"/>
        <end position="19"/>
    </location>
</feature>
<feature type="chain" id="PRO_5041459704" evidence="1">
    <location>
        <begin position="20"/>
        <end position="167"/>
    </location>
</feature>
<keyword evidence="3" id="KW-1185">Reference proteome</keyword>
<dbReference type="EMBL" id="JAUCMV010000002">
    <property type="protein sequence ID" value="KAK0415125.1"/>
    <property type="molecule type" value="Genomic_DNA"/>
</dbReference>
<dbReference type="Proteomes" id="UP001175271">
    <property type="component" value="Unassembled WGS sequence"/>
</dbReference>